<name>A0AAW9CBE1_KLUCR</name>
<evidence type="ECO:0000259" key="8">
    <source>
        <dbReference type="Pfam" id="PF00482"/>
    </source>
</evidence>
<feature type="transmembrane region" description="Helical" evidence="7">
    <location>
        <begin position="133"/>
        <end position="149"/>
    </location>
</feature>
<dbReference type="GO" id="GO:0005886">
    <property type="term" value="C:plasma membrane"/>
    <property type="evidence" value="ECO:0007669"/>
    <property type="project" value="UniProtKB-SubCell"/>
</dbReference>
<feature type="transmembrane region" description="Helical" evidence="7">
    <location>
        <begin position="334"/>
        <end position="358"/>
    </location>
</feature>
<comment type="similarity">
    <text evidence="2">Belongs to the GSP F family.</text>
</comment>
<dbReference type="Proteomes" id="UP001276300">
    <property type="component" value="Unassembled WGS sequence"/>
</dbReference>
<dbReference type="Gene3D" id="1.20.81.30">
    <property type="entry name" value="Type II secretion system (T2SS), domain F"/>
    <property type="match status" value="2"/>
</dbReference>
<feature type="transmembrane region" description="Helical" evidence="7">
    <location>
        <begin position="169"/>
        <end position="202"/>
    </location>
</feature>
<dbReference type="PANTHER" id="PTHR30012">
    <property type="entry name" value="GENERAL SECRETION PATHWAY PROTEIN"/>
    <property type="match status" value="1"/>
</dbReference>
<evidence type="ECO:0000256" key="6">
    <source>
        <dbReference type="ARBA" id="ARBA00023136"/>
    </source>
</evidence>
<evidence type="ECO:0000313" key="10">
    <source>
        <dbReference type="Proteomes" id="UP001276300"/>
    </source>
</evidence>
<dbReference type="PANTHER" id="PTHR30012:SF0">
    <property type="entry name" value="TYPE II SECRETION SYSTEM PROTEIN F-RELATED"/>
    <property type="match status" value="1"/>
</dbReference>
<gene>
    <name evidence="9" type="ORF">QWU01_22940</name>
</gene>
<dbReference type="InterPro" id="IPR003004">
    <property type="entry name" value="GspF/PilC"/>
</dbReference>
<evidence type="ECO:0000256" key="1">
    <source>
        <dbReference type="ARBA" id="ARBA00004651"/>
    </source>
</evidence>
<keyword evidence="5 7" id="KW-1133">Transmembrane helix</keyword>
<evidence type="ECO:0000256" key="7">
    <source>
        <dbReference type="SAM" id="Phobius"/>
    </source>
</evidence>
<proteinExistence type="inferred from homology"/>
<comment type="caution">
    <text evidence="9">The sequence shown here is derived from an EMBL/GenBank/DDBJ whole genome shotgun (WGS) entry which is preliminary data.</text>
</comment>
<comment type="subcellular location">
    <subcellularLocation>
        <location evidence="1">Cell membrane</location>
        <topology evidence="1">Multi-pass membrane protein</topology>
    </subcellularLocation>
</comment>
<dbReference type="InterPro" id="IPR042094">
    <property type="entry name" value="T2SS_GspF_sf"/>
</dbReference>
<evidence type="ECO:0000256" key="2">
    <source>
        <dbReference type="ARBA" id="ARBA00005745"/>
    </source>
</evidence>
<reference evidence="9" key="1">
    <citation type="journal article" date="2023" name="J Glob Antimicrob Resist">
        <title>Emergence of NDM-1 and KPC-3 carbapenemases in Kluyvera cryocrescens: Investigating genetic heterogeneity and acquisition routes of blaNDM-1 in Enterobacterales species in Portugal.</title>
        <authorList>
            <person name="Loiodice M."/>
            <person name="Ribeiro M."/>
            <person name="Peixe L."/>
            <person name="Novais A."/>
        </authorList>
    </citation>
    <scope>NUCLEOTIDE SEQUENCE</scope>
    <source>
        <strain evidence="9">K629</strain>
    </source>
</reference>
<organism evidence="9 10">
    <name type="scientific">Kluyvera cryocrescens</name>
    <name type="common">Kluyvera citrophila</name>
    <dbReference type="NCBI Taxonomy" id="580"/>
    <lineage>
        <taxon>Bacteria</taxon>
        <taxon>Pseudomonadati</taxon>
        <taxon>Pseudomonadota</taxon>
        <taxon>Gammaproteobacteria</taxon>
        <taxon>Enterobacterales</taxon>
        <taxon>Enterobacteriaceae</taxon>
        <taxon>Kluyvera</taxon>
    </lineage>
</organism>
<dbReference type="Pfam" id="PF00482">
    <property type="entry name" value="T2SSF"/>
    <property type="match status" value="1"/>
</dbReference>
<keyword evidence="6 7" id="KW-0472">Membrane</keyword>
<dbReference type="RefSeq" id="WP_404821420.1">
    <property type="nucleotide sequence ID" value="NZ_JAUEQX010000023.1"/>
</dbReference>
<keyword evidence="3" id="KW-1003">Cell membrane</keyword>
<dbReference type="AlphaFoldDB" id="A0AAW9CBE1"/>
<dbReference type="EMBL" id="JAUEQX010000023">
    <property type="protein sequence ID" value="MDW3779661.1"/>
    <property type="molecule type" value="Genomic_DNA"/>
</dbReference>
<accession>A0AAW9CBE1</accession>
<feature type="domain" description="Type II secretion system protein GspF" evidence="8">
    <location>
        <begin position="232"/>
        <end position="352"/>
    </location>
</feature>
<sequence length="363" mass="41313">MRELSHFQTLRRFIVRKTFGAKHRMQFYESLRFLIENKQQLKPALQQMRDVWTDFGNKWHPFAELLDDCIDAVRVNSDENTLENTLARWLPYTEASVISAGIHSGRLPETLQYASVLTTSGDRILQALWQMSIYPLGLIAMLSGTLYVLNEQLIPLLAQISSPDQWTGALGFIYDVSLFISSYGMVCGILLSLLVFWICWSFSRWHRPDKLRQAFDCVMPWSVNKDIQGATFLLNTGILLQSGVKLKDALTLLQDSASPWLAVRIEAVTERVREGKQLGVALKESGYAFPSREAANQLSMLQGDGTDEIIMNSGHRELEQTLKRLKRRATFIRLLMFFMLFGMLALMALLVLDISALYDTGGF</sequence>
<dbReference type="InterPro" id="IPR018076">
    <property type="entry name" value="T2SS_GspF_dom"/>
</dbReference>
<evidence type="ECO:0000256" key="3">
    <source>
        <dbReference type="ARBA" id="ARBA00022475"/>
    </source>
</evidence>
<evidence type="ECO:0000256" key="4">
    <source>
        <dbReference type="ARBA" id="ARBA00022692"/>
    </source>
</evidence>
<protein>
    <submittedName>
        <fullName evidence="9">Type II secretion system F family protein</fullName>
    </submittedName>
</protein>
<evidence type="ECO:0000313" key="9">
    <source>
        <dbReference type="EMBL" id="MDW3779661.1"/>
    </source>
</evidence>
<evidence type="ECO:0000256" key="5">
    <source>
        <dbReference type="ARBA" id="ARBA00022989"/>
    </source>
</evidence>
<keyword evidence="4 7" id="KW-0812">Transmembrane</keyword>